<dbReference type="Pfam" id="PF00072">
    <property type="entry name" value="Response_reg"/>
    <property type="match status" value="1"/>
</dbReference>
<dbReference type="PROSITE" id="PS50110">
    <property type="entry name" value="RESPONSE_REGULATORY"/>
    <property type="match status" value="1"/>
</dbReference>
<proteinExistence type="predicted"/>
<gene>
    <name evidence="4" type="ORF">SAMN06265350_102483</name>
</gene>
<dbReference type="Gene3D" id="2.40.50.1020">
    <property type="entry name" value="LytTr DNA-binding domain"/>
    <property type="match status" value="1"/>
</dbReference>
<dbReference type="InterPro" id="IPR046947">
    <property type="entry name" value="LytR-like"/>
</dbReference>
<dbReference type="PANTHER" id="PTHR37299">
    <property type="entry name" value="TRANSCRIPTIONAL REGULATOR-RELATED"/>
    <property type="match status" value="1"/>
</dbReference>
<feature type="modified residue" description="4-aspartylphosphate" evidence="1">
    <location>
        <position position="54"/>
    </location>
</feature>
<evidence type="ECO:0000313" key="5">
    <source>
        <dbReference type="Proteomes" id="UP000315971"/>
    </source>
</evidence>
<evidence type="ECO:0000259" key="3">
    <source>
        <dbReference type="PROSITE" id="PS50930"/>
    </source>
</evidence>
<feature type="domain" description="Response regulatory" evidence="2">
    <location>
        <begin position="2"/>
        <end position="115"/>
    </location>
</feature>
<dbReference type="Proteomes" id="UP000315971">
    <property type="component" value="Unassembled WGS sequence"/>
</dbReference>
<dbReference type="OrthoDB" id="9787344at2"/>
<dbReference type="InterPro" id="IPR001789">
    <property type="entry name" value="Sig_transdc_resp-reg_receiver"/>
</dbReference>
<dbReference type="GO" id="GO:0000156">
    <property type="term" value="F:phosphorelay response regulator activity"/>
    <property type="evidence" value="ECO:0007669"/>
    <property type="project" value="InterPro"/>
</dbReference>
<evidence type="ECO:0000259" key="2">
    <source>
        <dbReference type="PROSITE" id="PS50110"/>
    </source>
</evidence>
<dbReference type="RefSeq" id="WP_142602139.1">
    <property type="nucleotide sequence ID" value="NZ_FXSZ01000002.1"/>
</dbReference>
<dbReference type="AlphaFoldDB" id="A0A521BRP3"/>
<dbReference type="Pfam" id="PF04397">
    <property type="entry name" value="LytTR"/>
    <property type="match status" value="1"/>
</dbReference>
<dbReference type="GO" id="GO:0003677">
    <property type="term" value="F:DNA binding"/>
    <property type="evidence" value="ECO:0007669"/>
    <property type="project" value="InterPro"/>
</dbReference>
<dbReference type="PROSITE" id="PS50930">
    <property type="entry name" value="HTH_LYTTR"/>
    <property type="match status" value="1"/>
</dbReference>
<protein>
    <submittedName>
        <fullName evidence="4">Two component transcriptional regulator, LytTR family</fullName>
    </submittedName>
</protein>
<name>A0A521BRP3_9SPHI</name>
<organism evidence="4 5">
    <name type="scientific">Solitalea koreensis</name>
    <dbReference type="NCBI Taxonomy" id="543615"/>
    <lineage>
        <taxon>Bacteria</taxon>
        <taxon>Pseudomonadati</taxon>
        <taxon>Bacteroidota</taxon>
        <taxon>Sphingobacteriia</taxon>
        <taxon>Sphingobacteriales</taxon>
        <taxon>Sphingobacteriaceae</taxon>
        <taxon>Solitalea</taxon>
    </lineage>
</organism>
<dbReference type="InterPro" id="IPR007492">
    <property type="entry name" value="LytTR_DNA-bd_dom"/>
</dbReference>
<evidence type="ECO:0000256" key="1">
    <source>
        <dbReference type="PROSITE-ProRule" id="PRU00169"/>
    </source>
</evidence>
<dbReference type="InterPro" id="IPR011006">
    <property type="entry name" value="CheY-like_superfamily"/>
</dbReference>
<evidence type="ECO:0000313" key="4">
    <source>
        <dbReference type="EMBL" id="SMO49725.1"/>
    </source>
</evidence>
<dbReference type="SMART" id="SM00448">
    <property type="entry name" value="REC"/>
    <property type="match status" value="1"/>
</dbReference>
<dbReference type="EMBL" id="FXSZ01000002">
    <property type="protein sequence ID" value="SMO49725.1"/>
    <property type="molecule type" value="Genomic_DNA"/>
</dbReference>
<reference evidence="4 5" key="1">
    <citation type="submission" date="2017-05" db="EMBL/GenBank/DDBJ databases">
        <authorList>
            <person name="Varghese N."/>
            <person name="Submissions S."/>
        </authorList>
    </citation>
    <scope>NUCLEOTIDE SEQUENCE [LARGE SCALE GENOMIC DNA]</scope>
    <source>
        <strain evidence="4 5">DSM 21342</strain>
    </source>
</reference>
<dbReference type="SUPFAM" id="SSF52172">
    <property type="entry name" value="CheY-like"/>
    <property type="match status" value="1"/>
</dbReference>
<accession>A0A521BRP3</accession>
<keyword evidence="1" id="KW-0597">Phosphoprotein</keyword>
<keyword evidence="5" id="KW-1185">Reference proteome</keyword>
<dbReference type="Gene3D" id="3.40.50.2300">
    <property type="match status" value="1"/>
</dbReference>
<sequence>MKAIIIDDELNNRENLSFLIKTYCEEVQIAAVCENADSGKLAIYQHKPDLVFLDIQMPGKSGLDLLKELDGIDFEIIFVTAFDQYGIQAVKFAALDYLLKPIDIEELKKAVHRADQVLKQKKRNTQLEYLIDLLKNDTVKRTKRIALPLQNETIYVEIDEIIRCEGSNTYTSFFLSSGECILVCRTLKECNELLATYGFIRSHQSHLVNGRFIKSWLKEDGGTLLLKDETKIPVSKPNRERVKNSLGMKI</sequence>
<dbReference type="PANTHER" id="PTHR37299:SF1">
    <property type="entry name" value="STAGE 0 SPORULATION PROTEIN A HOMOLOG"/>
    <property type="match status" value="1"/>
</dbReference>
<feature type="domain" description="HTH LytTR-type" evidence="3">
    <location>
        <begin position="145"/>
        <end position="248"/>
    </location>
</feature>
<dbReference type="SMART" id="SM00850">
    <property type="entry name" value="LytTR"/>
    <property type="match status" value="1"/>
</dbReference>